<evidence type="ECO:0000313" key="1">
    <source>
        <dbReference type="EMBL" id="VDM39664.1"/>
    </source>
</evidence>
<dbReference type="AlphaFoldDB" id="A0A183UIM3"/>
<reference evidence="1 2" key="2">
    <citation type="submission" date="2018-11" db="EMBL/GenBank/DDBJ databases">
        <authorList>
            <consortium name="Pathogen Informatics"/>
        </authorList>
    </citation>
    <scope>NUCLEOTIDE SEQUENCE [LARGE SCALE GENOMIC DNA]</scope>
</reference>
<keyword evidence="2" id="KW-1185">Reference proteome</keyword>
<reference evidence="3" key="1">
    <citation type="submission" date="2016-06" db="UniProtKB">
        <authorList>
            <consortium name="WormBaseParasite"/>
        </authorList>
    </citation>
    <scope>IDENTIFICATION</scope>
</reference>
<dbReference type="Proteomes" id="UP000050794">
    <property type="component" value="Unassembled WGS sequence"/>
</dbReference>
<name>A0A183UIM3_TOXCA</name>
<accession>A0A183UIM3</accession>
<proteinExistence type="predicted"/>
<sequence>MQVNQGIYKTSQAASNTAARSARRASCLGMLWDLSAIELKKPHIGMLLLWLRSVSACTHALCQRCGQKGEGVGCGQATQMGMSPKVASWMQDGELILPRLAS</sequence>
<organism evidence="2 3">
    <name type="scientific">Toxocara canis</name>
    <name type="common">Canine roundworm</name>
    <dbReference type="NCBI Taxonomy" id="6265"/>
    <lineage>
        <taxon>Eukaryota</taxon>
        <taxon>Metazoa</taxon>
        <taxon>Ecdysozoa</taxon>
        <taxon>Nematoda</taxon>
        <taxon>Chromadorea</taxon>
        <taxon>Rhabditida</taxon>
        <taxon>Spirurina</taxon>
        <taxon>Ascaridomorpha</taxon>
        <taxon>Ascaridoidea</taxon>
        <taxon>Toxocaridae</taxon>
        <taxon>Toxocara</taxon>
    </lineage>
</organism>
<protein>
    <submittedName>
        <fullName evidence="1 3">Uncharacterized protein</fullName>
    </submittedName>
</protein>
<evidence type="ECO:0000313" key="2">
    <source>
        <dbReference type="Proteomes" id="UP000050794"/>
    </source>
</evidence>
<dbReference type="WBParaSite" id="TCNE_0000834301-mRNA-1">
    <property type="protein sequence ID" value="TCNE_0000834301-mRNA-1"/>
    <property type="gene ID" value="TCNE_0000834301"/>
</dbReference>
<dbReference type="EMBL" id="UYWY01019882">
    <property type="protein sequence ID" value="VDM39664.1"/>
    <property type="molecule type" value="Genomic_DNA"/>
</dbReference>
<evidence type="ECO:0000313" key="3">
    <source>
        <dbReference type="WBParaSite" id="TCNE_0000834301-mRNA-1"/>
    </source>
</evidence>
<gene>
    <name evidence="1" type="ORF">TCNE_LOCUS8343</name>
</gene>